<evidence type="ECO:0000313" key="2">
    <source>
        <dbReference type="Proteomes" id="UP000008177"/>
    </source>
</evidence>
<sequence>MYARKGKTLALTWPLTSSNSQVPYTRVFLTFFNHLGCPLFTGGSIEELPRTFQNVLLYVQGHLSRSSVKYDLARCALFQWSGS</sequence>
<name>G2YJI7_BOTF4</name>
<dbReference type="AlphaFoldDB" id="G2YJI7"/>
<protein>
    <submittedName>
        <fullName evidence="1">Uncharacterized protein</fullName>
    </submittedName>
</protein>
<dbReference type="EMBL" id="FQ790338">
    <property type="protein sequence ID" value="CCD51904.1"/>
    <property type="molecule type" value="Genomic_DNA"/>
</dbReference>
<dbReference type="HOGENOM" id="CLU_2542316_0_0_1"/>
<proteinExistence type="predicted"/>
<evidence type="ECO:0000313" key="1">
    <source>
        <dbReference type="EMBL" id="CCD51904.1"/>
    </source>
</evidence>
<dbReference type="Proteomes" id="UP000008177">
    <property type="component" value="Unplaced contigs"/>
</dbReference>
<gene>
    <name evidence="1" type="ORF">BofuT4_uP084280.1</name>
</gene>
<organism evidence="1 2">
    <name type="scientific">Botryotinia fuckeliana (strain T4)</name>
    <name type="common">Noble rot fungus</name>
    <name type="synonym">Botrytis cinerea</name>
    <dbReference type="NCBI Taxonomy" id="999810"/>
    <lineage>
        <taxon>Eukaryota</taxon>
        <taxon>Fungi</taxon>
        <taxon>Dikarya</taxon>
        <taxon>Ascomycota</taxon>
        <taxon>Pezizomycotina</taxon>
        <taxon>Leotiomycetes</taxon>
        <taxon>Helotiales</taxon>
        <taxon>Sclerotiniaceae</taxon>
        <taxon>Botrytis</taxon>
    </lineage>
</organism>
<accession>G2YJI7</accession>
<dbReference type="InParanoid" id="G2YJI7"/>
<reference evidence="2" key="1">
    <citation type="journal article" date="2011" name="PLoS Genet.">
        <title>Genomic analysis of the necrotrophic fungal pathogens Sclerotinia sclerotiorum and Botrytis cinerea.</title>
        <authorList>
            <person name="Amselem J."/>
            <person name="Cuomo C.A."/>
            <person name="van Kan J.A."/>
            <person name="Viaud M."/>
            <person name="Benito E.P."/>
            <person name="Couloux A."/>
            <person name="Coutinho P.M."/>
            <person name="de Vries R.P."/>
            <person name="Dyer P.S."/>
            <person name="Fillinger S."/>
            <person name="Fournier E."/>
            <person name="Gout L."/>
            <person name="Hahn M."/>
            <person name="Kohn L."/>
            <person name="Lapalu N."/>
            <person name="Plummer K.M."/>
            <person name="Pradier J.M."/>
            <person name="Quevillon E."/>
            <person name="Sharon A."/>
            <person name="Simon A."/>
            <person name="ten Have A."/>
            <person name="Tudzynski B."/>
            <person name="Tudzynski P."/>
            <person name="Wincker P."/>
            <person name="Andrew M."/>
            <person name="Anthouard V."/>
            <person name="Beever R.E."/>
            <person name="Beffa R."/>
            <person name="Benoit I."/>
            <person name="Bouzid O."/>
            <person name="Brault B."/>
            <person name="Chen Z."/>
            <person name="Choquer M."/>
            <person name="Collemare J."/>
            <person name="Cotton P."/>
            <person name="Danchin E.G."/>
            <person name="Da Silva C."/>
            <person name="Gautier A."/>
            <person name="Giraud C."/>
            <person name="Giraud T."/>
            <person name="Gonzalez C."/>
            <person name="Grossetete S."/>
            <person name="Guldener U."/>
            <person name="Henrissat B."/>
            <person name="Howlett B.J."/>
            <person name="Kodira C."/>
            <person name="Kretschmer M."/>
            <person name="Lappartient A."/>
            <person name="Leroch M."/>
            <person name="Levis C."/>
            <person name="Mauceli E."/>
            <person name="Neuveglise C."/>
            <person name="Oeser B."/>
            <person name="Pearson M."/>
            <person name="Poulain J."/>
            <person name="Poussereau N."/>
            <person name="Quesneville H."/>
            <person name="Rascle C."/>
            <person name="Schumacher J."/>
            <person name="Segurens B."/>
            <person name="Sexton A."/>
            <person name="Silva E."/>
            <person name="Sirven C."/>
            <person name="Soanes D.M."/>
            <person name="Talbot N.J."/>
            <person name="Templeton M."/>
            <person name="Yandava C."/>
            <person name="Yarden O."/>
            <person name="Zeng Q."/>
            <person name="Rollins J.A."/>
            <person name="Lebrun M.H."/>
            <person name="Dickman M."/>
        </authorList>
    </citation>
    <scope>NUCLEOTIDE SEQUENCE [LARGE SCALE GENOMIC DNA]</scope>
    <source>
        <strain evidence="2">T4</strain>
    </source>
</reference>